<dbReference type="AlphaFoldDB" id="A0A6C0JFN4"/>
<accession>A0A6C0JFN4</accession>
<evidence type="ECO:0000313" key="1">
    <source>
        <dbReference type="EMBL" id="QHU02568.1"/>
    </source>
</evidence>
<protein>
    <recommendedName>
        <fullName evidence="2">Ribosomal RNA methyltransferase FtsJ domain-containing protein</fullName>
    </recommendedName>
</protein>
<sequence>MYLLLPKLNKSLSQLLRTFLNYTYAQPRQLNERYMNVRIRSIQNITTTHKHQLHLFSRGYLLNNPNIYFTLDQVYQPSCFVYIELFNNHSLRTQIHCKPISWTCVGDKYLDIQNAFNVIDSSINQTYINTPLNVSSFDTITTTEYFLSFYNDTVANYSMNLVLIDIDFTNTDKFERYSQEEVLLIYICYSVVRLCKDGNLVIKLPSEHFTELMCEITMLMSSLFQQTYIIHLNCDSGVEPTYFLICKSFQYAQDGVIFKEMIGLFQNICHKPDDKYVSSILNQNMPLYYRTKIDDILINMISEHIDVLCNFHNYVLNKQHSKESLIRGKQLNHTLKWLDMYNIPYTQK</sequence>
<organism evidence="1">
    <name type="scientific">viral metagenome</name>
    <dbReference type="NCBI Taxonomy" id="1070528"/>
    <lineage>
        <taxon>unclassified sequences</taxon>
        <taxon>metagenomes</taxon>
        <taxon>organismal metagenomes</taxon>
    </lineage>
</organism>
<dbReference type="Gene3D" id="3.40.50.12760">
    <property type="match status" value="1"/>
</dbReference>
<dbReference type="EMBL" id="MN740360">
    <property type="protein sequence ID" value="QHU02568.1"/>
    <property type="molecule type" value="Genomic_DNA"/>
</dbReference>
<proteinExistence type="predicted"/>
<reference evidence="1" key="1">
    <citation type="journal article" date="2020" name="Nature">
        <title>Giant virus diversity and host interactions through global metagenomics.</title>
        <authorList>
            <person name="Schulz F."/>
            <person name="Roux S."/>
            <person name="Paez-Espino D."/>
            <person name="Jungbluth S."/>
            <person name="Walsh D.A."/>
            <person name="Denef V.J."/>
            <person name="McMahon K.D."/>
            <person name="Konstantinidis K.T."/>
            <person name="Eloe-Fadrosh E.A."/>
            <person name="Kyrpides N.C."/>
            <person name="Woyke T."/>
        </authorList>
    </citation>
    <scope>NUCLEOTIDE SEQUENCE</scope>
    <source>
        <strain evidence="1">GVMAG-M-3300025880-76</strain>
    </source>
</reference>
<name>A0A6C0JFN4_9ZZZZ</name>
<evidence type="ECO:0008006" key="2">
    <source>
        <dbReference type="Google" id="ProtNLM"/>
    </source>
</evidence>